<proteinExistence type="inferred from homology"/>
<evidence type="ECO:0000256" key="2">
    <source>
        <dbReference type="ARBA" id="ARBA00022475"/>
    </source>
</evidence>
<reference evidence="8 9" key="1">
    <citation type="submission" date="2021-03" db="EMBL/GenBank/DDBJ databases">
        <title>Paenibacillus artemisicola MWE-103 whole genome sequence.</title>
        <authorList>
            <person name="Ham Y.J."/>
        </authorList>
    </citation>
    <scope>NUCLEOTIDE SEQUENCE [LARGE SCALE GENOMIC DNA]</scope>
    <source>
        <strain evidence="8 9">MWE-103</strain>
    </source>
</reference>
<dbReference type="InterPro" id="IPR052536">
    <property type="entry name" value="ABC-4_Integral_Memb_Prot"/>
</dbReference>
<keyword evidence="2 6" id="KW-1003">Cell membrane</keyword>
<comment type="similarity">
    <text evidence="6">Belongs to the ABC-4 integral membrane protein family.</text>
</comment>
<evidence type="ECO:0000313" key="9">
    <source>
        <dbReference type="Proteomes" id="UP000670947"/>
    </source>
</evidence>
<dbReference type="InterPro" id="IPR003838">
    <property type="entry name" value="ABC3_permease_C"/>
</dbReference>
<feature type="transmembrane region" description="Helical" evidence="6">
    <location>
        <begin position="20"/>
        <end position="41"/>
    </location>
</feature>
<dbReference type="Pfam" id="PF02687">
    <property type="entry name" value="FtsX"/>
    <property type="match status" value="1"/>
</dbReference>
<evidence type="ECO:0000256" key="1">
    <source>
        <dbReference type="ARBA" id="ARBA00004651"/>
    </source>
</evidence>
<feature type="transmembrane region" description="Helical" evidence="6">
    <location>
        <begin position="61"/>
        <end position="88"/>
    </location>
</feature>
<keyword evidence="9" id="KW-1185">Reference proteome</keyword>
<evidence type="ECO:0000256" key="4">
    <source>
        <dbReference type="ARBA" id="ARBA00022989"/>
    </source>
</evidence>
<evidence type="ECO:0000256" key="5">
    <source>
        <dbReference type="ARBA" id="ARBA00023136"/>
    </source>
</evidence>
<feature type="transmembrane region" description="Helical" evidence="6">
    <location>
        <begin position="152"/>
        <end position="176"/>
    </location>
</feature>
<feature type="transmembrane region" description="Helical" evidence="6">
    <location>
        <begin position="620"/>
        <end position="641"/>
    </location>
</feature>
<dbReference type="RefSeq" id="WP_208846365.1">
    <property type="nucleotide sequence ID" value="NZ_JAGGDJ010000002.1"/>
</dbReference>
<feature type="transmembrane region" description="Helical" evidence="6">
    <location>
        <begin position="109"/>
        <end position="132"/>
    </location>
</feature>
<organism evidence="8 9">
    <name type="scientific">Paenibacillus artemisiicola</name>
    <dbReference type="NCBI Taxonomy" id="1172618"/>
    <lineage>
        <taxon>Bacteria</taxon>
        <taxon>Bacillati</taxon>
        <taxon>Bacillota</taxon>
        <taxon>Bacilli</taxon>
        <taxon>Bacillales</taxon>
        <taxon>Paenibacillaceae</taxon>
        <taxon>Paenibacillus</taxon>
    </lineage>
</organism>
<feature type="domain" description="ABC3 transporter permease C-terminal" evidence="7">
    <location>
        <begin position="68"/>
        <end position="179"/>
    </location>
</feature>
<dbReference type="PIRSF" id="PIRSF018968">
    <property type="entry name" value="ABC_permease_BceB"/>
    <property type="match status" value="1"/>
</dbReference>
<keyword evidence="3 6" id="KW-0812">Transmembrane</keyword>
<dbReference type="PANTHER" id="PTHR46795">
    <property type="entry name" value="ABC TRANSPORTER PERMEASE-RELATED-RELATED"/>
    <property type="match status" value="1"/>
</dbReference>
<comment type="caution">
    <text evidence="8">The sequence shown here is derived from an EMBL/GenBank/DDBJ whole genome shotgun (WGS) entry which is preliminary data.</text>
</comment>
<keyword evidence="4 6" id="KW-1133">Transmembrane helix</keyword>
<keyword evidence="6" id="KW-0813">Transport</keyword>
<evidence type="ECO:0000256" key="3">
    <source>
        <dbReference type="ARBA" id="ARBA00022692"/>
    </source>
</evidence>
<dbReference type="Proteomes" id="UP000670947">
    <property type="component" value="Unassembled WGS sequence"/>
</dbReference>
<accession>A0ABS3W4T7</accession>
<feature type="transmembrane region" description="Helical" evidence="6">
    <location>
        <begin position="232"/>
        <end position="258"/>
    </location>
</feature>
<evidence type="ECO:0000259" key="7">
    <source>
        <dbReference type="Pfam" id="PF02687"/>
    </source>
</evidence>
<sequence>MNFRRFAILNVLRNKRIYMAHFLSSAFSVMIFFTYALLLFHPDLKGELVSSSGTLSRLGTIGMQVSEVIIFVFSFFFLLYSVGAFLKLRKKEFGILILLGMSRRQLNRMLFVENAWIGFAALAFGIGVGLIFSKLILLASARLLAIEDGLRFYVPLNAVLLTVVAFGVLFLMIASLTSVMAGKERVAELILAEDKPKPEPAASPWLSALAVLLLAGGYGIVLDFAINRHFSFQQLLAGVVLSIAGTYFLFTQTSVYALRALRGKKLFFRRTNMLTLSELTYRMRDNAATFFIVAVVSAVAFTGIGTTLALGDPGLAAMYNPYAYSYSSYSADYSKEPAAVAEIGRALQSAGLPYTVHPMSPLQTETSYTLVKLSEYNRLAADLGYPAEALGGEGEAFLTPSYLWQKEDWEKSGYPEGVGTENGSGANPAPVELVVGGKKADAQIVKYVPRIVLPDVGYAGTLVVTDGLYDRLLKGVTDKTSLSRTYLFDVPDWQKTVGLSKELVDRVNNGGSDDDYLRSLALEWVSSKQENGMLFIVSGLVGIVFFTFAASTIYFRLYADMDRDERQYGMIAKVGLSGKELSRIMTRQLFIMFFVPLLMALVHSSVAFFALQLLVDYSVVAHSLAIFASFVAIQLVYFLIARWRAVEHLRRRLAEPGLTR</sequence>
<name>A0ABS3W4T7_9BACL</name>
<feature type="transmembrane region" description="Helical" evidence="6">
    <location>
        <begin position="287"/>
        <end position="310"/>
    </location>
</feature>
<dbReference type="InterPro" id="IPR027022">
    <property type="entry name" value="ABC_permease_BceB-typ"/>
</dbReference>
<comment type="subcellular location">
    <subcellularLocation>
        <location evidence="1 6">Cell membrane</location>
        <topology evidence="1 6">Multi-pass membrane protein</topology>
    </subcellularLocation>
</comment>
<feature type="transmembrane region" description="Helical" evidence="6">
    <location>
        <begin position="205"/>
        <end position="226"/>
    </location>
</feature>
<gene>
    <name evidence="8" type="ORF">I8J29_03910</name>
</gene>
<keyword evidence="5 6" id="KW-0472">Membrane</keyword>
<evidence type="ECO:0000256" key="6">
    <source>
        <dbReference type="PIRNR" id="PIRNR018968"/>
    </source>
</evidence>
<evidence type="ECO:0000313" key="8">
    <source>
        <dbReference type="EMBL" id="MBO7743325.1"/>
    </source>
</evidence>
<dbReference type="PANTHER" id="PTHR46795:SF2">
    <property type="entry name" value="ABC TRANSPORTER, PERMEASE PROTEIN"/>
    <property type="match status" value="1"/>
</dbReference>
<feature type="transmembrane region" description="Helical" evidence="6">
    <location>
        <begin position="589"/>
        <end position="614"/>
    </location>
</feature>
<feature type="transmembrane region" description="Helical" evidence="6">
    <location>
        <begin position="533"/>
        <end position="557"/>
    </location>
</feature>
<protein>
    <submittedName>
        <fullName evidence="8">ABC transporter permease</fullName>
    </submittedName>
</protein>
<dbReference type="EMBL" id="JAGGDJ010000002">
    <property type="protein sequence ID" value="MBO7743325.1"/>
    <property type="molecule type" value="Genomic_DNA"/>
</dbReference>